<accession>A0AAW9CYC3</accession>
<protein>
    <submittedName>
        <fullName evidence="2">Uncharacterized protein</fullName>
    </submittedName>
</protein>
<comment type="caution">
    <text evidence="2">The sequence shown here is derived from an EMBL/GenBank/DDBJ whole genome shotgun (WGS) entry which is preliminary data.</text>
</comment>
<reference evidence="2" key="1">
    <citation type="submission" date="2018-08" db="EMBL/GenBank/DDBJ databases">
        <title>Identification of Burkholderia cepacia strains that express a Burkholderia pseudomallei-like capsular polysaccharide.</title>
        <authorList>
            <person name="Burtnick M.N."/>
            <person name="Vongsouvath M."/>
            <person name="Newton P."/>
            <person name="Wuthiekanun V."/>
            <person name="Limmathurotsakul D."/>
            <person name="Brett P.J."/>
            <person name="Chantratita N."/>
            <person name="Dance D.A."/>
        </authorList>
    </citation>
    <scope>NUCLEOTIDE SEQUENCE</scope>
    <source>
        <strain evidence="2">SBXCC001</strain>
    </source>
</reference>
<evidence type="ECO:0000313" key="3">
    <source>
        <dbReference type="Proteomes" id="UP001272137"/>
    </source>
</evidence>
<dbReference type="AlphaFoldDB" id="A0AAW9CYC3"/>
<organism evidence="2 3">
    <name type="scientific">Burkholderia thailandensis</name>
    <dbReference type="NCBI Taxonomy" id="57975"/>
    <lineage>
        <taxon>Bacteria</taxon>
        <taxon>Pseudomonadati</taxon>
        <taxon>Pseudomonadota</taxon>
        <taxon>Betaproteobacteria</taxon>
        <taxon>Burkholderiales</taxon>
        <taxon>Burkholderiaceae</taxon>
        <taxon>Burkholderia</taxon>
        <taxon>pseudomallei group</taxon>
    </lineage>
</organism>
<dbReference type="Proteomes" id="UP001272137">
    <property type="component" value="Unassembled WGS sequence"/>
</dbReference>
<feature type="compositionally biased region" description="Low complexity" evidence="1">
    <location>
        <begin position="41"/>
        <end position="51"/>
    </location>
</feature>
<evidence type="ECO:0000313" key="2">
    <source>
        <dbReference type="EMBL" id="MDW9255599.1"/>
    </source>
</evidence>
<proteinExistence type="predicted"/>
<name>A0AAW9CYC3_BURTH</name>
<sequence>MPQRADACVVPTGSRALTDARGALALARGRRCGRRRRPRGRVAPIRPSRDE</sequence>
<gene>
    <name evidence="2" type="ORF">C7S16_2076</name>
</gene>
<evidence type="ECO:0000256" key="1">
    <source>
        <dbReference type="SAM" id="MobiDB-lite"/>
    </source>
</evidence>
<feature type="region of interest" description="Disordered" evidence="1">
    <location>
        <begin position="29"/>
        <end position="51"/>
    </location>
</feature>
<feature type="compositionally biased region" description="Basic residues" evidence="1">
    <location>
        <begin position="29"/>
        <end position="40"/>
    </location>
</feature>
<dbReference type="EMBL" id="QXCT01000002">
    <property type="protein sequence ID" value="MDW9255599.1"/>
    <property type="molecule type" value="Genomic_DNA"/>
</dbReference>